<keyword evidence="6" id="KW-1133">Transmembrane helix</keyword>
<dbReference type="PANTHER" id="PTHR24028">
    <property type="entry name" value="CADHERIN-87A"/>
    <property type="match status" value="1"/>
</dbReference>
<dbReference type="PROSITE" id="PS50268">
    <property type="entry name" value="CADHERIN_2"/>
    <property type="match status" value="3"/>
</dbReference>
<sequence length="314" mass="33641">DVPVGSVLVTVTATDADEGLYGHMKYSLKKVSDMASNIFHLDSETGAITLLQSLDFEEGDSYDLEVQARDGGGLFDTAKITITVTDKNDNAPVIAVRSALSEISEDAPSGTVVALLHVQDRDSGANGDVRCSLDGGVPFRLEKSFDDYYRVVTARELDREQVSEYNVTVRAADGGSPPLQSRAVLALRVLDVNDNAPVFAEERYSARLAENNAAGALVLTDTPPGLIVLNVSASDADAGNNAHIIYGFGKMPTKMLQKFVVDAESGTITLQEEIDFEDMRGYTLLVEARDGGGLVAHCKVEVEVLDVNDNAPEI</sequence>
<dbReference type="Proteomes" id="UP000656497">
    <property type="component" value="Unassembled WGS sequence"/>
</dbReference>
<dbReference type="PRINTS" id="PR00205">
    <property type="entry name" value="CADHERIN"/>
</dbReference>
<dbReference type="EMBL" id="WBNN01014597">
    <property type="protein sequence ID" value="NXQ01327.1"/>
    <property type="molecule type" value="Genomic_DNA"/>
</dbReference>
<keyword evidence="5" id="KW-0130">Cell adhesion</keyword>
<dbReference type="PANTHER" id="PTHR24028:SF234">
    <property type="entry name" value="PROTOCADHERIN GAMMA-A3"/>
    <property type="match status" value="1"/>
</dbReference>
<feature type="non-terminal residue" evidence="11">
    <location>
        <position position="1"/>
    </location>
</feature>
<feature type="domain" description="Cadherin" evidence="10">
    <location>
        <begin position="102"/>
        <end position="199"/>
    </location>
</feature>
<evidence type="ECO:0000256" key="1">
    <source>
        <dbReference type="ARBA" id="ARBA00004167"/>
    </source>
</evidence>
<evidence type="ECO:0000256" key="4">
    <source>
        <dbReference type="ARBA" id="ARBA00022837"/>
    </source>
</evidence>
<feature type="domain" description="Cadherin" evidence="10">
    <location>
        <begin position="1"/>
        <end position="94"/>
    </location>
</feature>
<evidence type="ECO:0000256" key="2">
    <source>
        <dbReference type="ARBA" id="ARBA00022692"/>
    </source>
</evidence>
<dbReference type="InterPro" id="IPR002126">
    <property type="entry name" value="Cadherin-like_dom"/>
</dbReference>
<keyword evidence="12" id="KW-1185">Reference proteome</keyword>
<feature type="non-terminal residue" evidence="11">
    <location>
        <position position="314"/>
    </location>
</feature>
<dbReference type="Pfam" id="PF00028">
    <property type="entry name" value="Cadherin"/>
    <property type="match status" value="3"/>
</dbReference>
<evidence type="ECO:0000256" key="5">
    <source>
        <dbReference type="ARBA" id="ARBA00022889"/>
    </source>
</evidence>
<dbReference type="InterPro" id="IPR050174">
    <property type="entry name" value="Protocadherin/Cadherin-CA"/>
</dbReference>
<keyword evidence="2" id="KW-0812">Transmembrane</keyword>
<dbReference type="CDD" id="cd11304">
    <property type="entry name" value="Cadherin_repeat"/>
    <property type="match status" value="3"/>
</dbReference>
<dbReference type="FunFam" id="2.60.40.60:FF:000002">
    <property type="entry name" value="Protocadherin alpha 2"/>
    <property type="match status" value="2"/>
</dbReference>
<name>A0A852E845_VIDMA</name>
<accession>A0A852E845</accession>
<dbReference type="FunFam" id="2.60.40.60:FF:000248">
    <property type="entry name" value="Protocadherin 10"/>
    <property type="match status" value="1"/>
</dbReference>
<dbReference type="GO" id="GO:0007156">
    <property type="term" value="P:homophilic cell adhesion via plasma membrane adhesion molecules"/>
    <property type="evidence" value="ECO:0007669"/>
    <property type="project" value="InterPro"/>
</dbReference>
<dbReference type="PROSITE" id="PS00232">
    <property type="entry name" value="CADHERIN_1"/>
    <property type="match status" value="2"/>
</dbReference>
<evidence type="ECO:0000256" key="9">
    <source>
        <dbReference type="PROSITE-ProRule" id="PRU00043"/>
    </source>
</evidence>
<evidence type="ECO:0000256" key="6">
    <source>
        <dbReference type="ARBA" id="ARBA00022989"/>
    </source>
</evidence>
<dbReference type="GO" id="GO:0005509">
    <property type="term" value="F:calcium ion binding"/>
    <property type="evidence" value="ECO:0007669"/>
    <property type="project" value="UniProtKB-UniRule"/>
</dbReference>
<evidence type="ECO:0000313" key="11">
    <source>
        <dbReference type="EMBL" id="NXQ01327.1"/>
    </source>
</evidence>
<organism evidence="11 12">
    <name type="scientific">Vidua macroura</name>
    <name type="common">Pin-tailed whydah</name>
    <dbReference type="NCBI Taxonomy" id="187451"/>
    <lineage>
        <taxon>Eukaryota</taxon>
        <taxon>Metazoa</taxon>
        <taxon>Chordata</taxon>
        <taxon>Craniata</taxon>
        <taxon>Vertebrata</taxon>
        <taxon>Euteleostomi</taxon>
        <taxon>Archelosauria</taxon>
        <taxon>Archosauria</taxon>
        <taxon>Dinosauria</taxon>
        <taxon>Saurischia</taxon>
        <taxon>Theropoda</taxon>
        <taxon>Coelurosauria</taxon>
        <taxon>Aves</taxon>
        <taxon>Neognathae</taxon>
        <taxon>Neoaves</taxon>
        <taxon>Telluraves</taxon>
        <taxon>Australaves</taxon>
        <taxon>Passeriformes</taxon>
        <taxon>Passeroidea</taxon>
        <taxon>Estrildidae</taxon>
        <taxon>Viduinae</taxon>
        <taxon>Vidua</taxon>
    </lineage>
</organism>
<dbReference type="InterPro" id="IPR015919">
    <property type="entry name" value="Cadherin-like_sf"/>
</dbReference>
<evidence type="ECO:0000259" key="10">
    <source>
        <dbReference type="PROSITE" id="PS50268"/>
    </source>
</evidence>
<evidence type="ECO:0000256" key="8">
    <source>
        <dbReference type="ARBA" id="ARBA00023180"/>
    </source>
</evidence>
<dbReference type="InterPro" id="IPR020894">
    <property type="entry name" value="Cadherin_CS"/>
</dbReference>
<keyword evidence="7" id="KW-0472">Membrane</keyword>
<dbReference type="GO" id="GO:0005886">
    <property type="term" value="C:plasma membrane"/>
    <property type="evidence" value="ECO:0007669"/>
    <property type="project" value="InterPro"/>
</dbReference>
<proteinExistence type="predicted"/>
<evidence type="ECO:0000256" key="7">
    <source>
        <dbReference type="ARBA" id="ARBA00023136"/>
    </source>
</evidence>
<keyword evidence="4 9" id="KW-0106">Calcium</keyword>
<dbReference type="SMART" id="SM00112">
    <property type="entry name" value="CA"/>
    <property type="match status" value="3"/>
</dbReference>
<dbReference type="AlphaFoldDB" id="A0A852E845"/>
<dbReference type="Gene3D" id="2.60.40.60">
    <property type="entry name" value="Cadherins"/>
    <property type="match status" value="3"/>
</dbReference>
<feature type="domain" description="Cadherin" evidence="10">
    <location>
        <begin position="200"/>
        <end position="314"/>
    </location>
</feature>
<comment type="caution">
    <text evidence="11">The sequence shown here is derived from an EMBL/GenBank/DDBJ whole genome shotgun (WGS) entry which is preliminary data.</text>
</comment>
<protein>
    <submittedName>
        <fullName evidence="11">PCDG3 protein</fullName>
    </submittedName>
</protein>
<keyword evidence="8" id="KW-0325">Glycoprotein</keyword>
<evidence type="ECO:0000256" key="3">
    <source>
        <dbReference type="ARBA" id="ARBA00022737"/>
    </source>
</evidence>
<evidence type="ECO:0000313" key="12">
    <source>
        <dbReference type="Proteomes" id="UP000656497"/>
    </source>
</evidence>
<gene>
    <name evidence="11" type="primary">Pcdhga3</name>
    <name evidence="11" type="ORF">VIDMAC_R03214</name>
</gene>
<dbReference type="SUPFAM" id="SSF49313">
    <property type="entry name" value="Cadherin-like"/>
    <property type="match status" value="3"/>
</dbReference>
<keyword evidence="3" id="KW-0677">Repeat</keyword>
<reference evidence="11" key="1">
    <citation type="submission" date="2019-09" db="EMBL/GenBank/DDBJ databases">
        <title>Bird 10,000 Genomes (B10K) Project - Family phase.</title>
        <authorList>
            <person name="Zhang G."/>
        </authorList>
    </citation>
    <scope>NUCLEOTIDE SEQUENCE</scope>
    <source>
        <strain evidence="11">B10K-DU-002-50</strain>
        <tissue evidence="11">Muscle</tissue>
    </source>
</reference>
<comment type="subcellular location">
    <subcellularLocation>
        <location evidence="1">Membrane</location>
        <topology evidence="1">Single-pass membrane protein</topology>
    </subcellularLocation>
</comment>